<evidence type="ECO:0000313" key="3">
    <source>
        <dbReference type="EMBL" id="SDR55438.1"/>
    </source>
</evidence>
<dbReference type="InterPro" id="IPR001638">
    <property type="entry name" value="Solute-binding_3/MltF_N"/>
</dbReference>
<dbReference type="OrthoDB" id="571173at2"/>
<dbReference type="PANTHER" id="PTHR35936:SF17">
    <property type="entry name" value="ARGININE-BINDING EXTRACELLULAR PROTEIN ARTP"/>
    <property type="match status" value="1"/>
</dbReference>
<dbReference type="PANTHER" id="PTHR35936">
    <property type="entry name" value="MEMBRANE-BOUND LYTIC MUREIN TRANSGLYCOSYLASE F"/>
    <property type="match status" value="1"/>
</dbReference>
<dbReference type="Proteomes" id="UP000183487">
    <property type="component" value="Unassembled WGS sequence"/>
</dbReference>
<dbReference type="SUPFAM" id="SSF53850">
    <property type="entry name" value="Periplasmic binding protein-like II"/>
    <property type="match status" value="1"/>
</dbReference>
<accession>A0A1H1JZG1</accession>
<keyword evidence="4" id="KW-1185">Reference proteome</keyword>
<proteinExistence type="predicted"/>
<dbReference type="EMBL" id="FNKP01000004">
    <property type="protein sequence ID" value="SDR55438.1"/>
    <property type="molecule type" value="Genomic_DNA"/>
</dbReference>
<dbReference type="Pfam" id="PF00497">
    <property type="entry name" value="SBP_bac_3"/>
    <property type="match status" value="1"/>
</dbReference>
<keyword evidence="1" id="KW-0732">Signal</keyword>
<feature type="domain" description="Solute-binding protein family 3/N-terminal" evidence="2">
    <location>
        <begin position="20"/>
        <end position="239"/>
    </location>
</feature>
<name>A0A1H1JZG1_9BURK</name>
<gene>
    <name evidence="3" type="ORF">SAMN05443245_7687</name>
</gene>
<evidence type="ECO:0000313" key="4">
    <source>
        <dbReference type="Proteomes" id="UP000183487"/>
    </source>
</evidence>
<evidence type="ECO:0000259" key="2">
    <source>
        <dbReference type="SMART" id="SM00062"/>
    </source>
</evidence>
<dbReference type="CDD" id="cd13623">
    <property type="entry name" value="PBP2_AA_hypothetical"/>
    <property type="match status" value="1"/>
</dbReference>
<dbReference type="Gene3D" id="3.40.190.10">
    <property type="entry name" value="Periplasmic binding protein-like II"/>
    <property type="match status" value="2"/>
</dbReference>
<sequence length="249" mass="27042">MTSLPKPSGDVITQLAPKGALRAAINYGNPALACRNAETGELSGVSVDLARELAFHLGVPVELVEFSSARSVVDAAKEGVWDVAFSGIDPERAKEMDYSGPYLLIEGVYLVRVESLIRTNEDVDRTGHRIAVSRDSAYDLFLKREILHAELVRGDDPTKIADMLIEQNLDVVAGVKARSELDAKRIGGLRMLEGNFMEIRQAMATPKGRPEAARYVAAFVEVMKASGFVSRALVEHRVDSGKVAPPNPL</sequence>
<dbReference type="SMART" id="SM00062">
    <property type="entry name" value="PBPb"/>
    <property type="match status" value="1"/>
</dbReference>
<dbReference type="AlphaFoldDB" id="A0A1H1JZG1"/>
<evidence type="ECO:0000256" key="1">
    <source>
        <dbReference type="ARBA" id="ARBA00022729"/>
    </source>
</evidence>
<organism evidence="3 4">
    <name type="scientific">Paraburkholderia fungorum</name>
    <dbReference type="NCBI Taxonomy" id="134537"/>
    <lineage>
        <taxon>Bacteria</taxon>
        <taxon>Pseudomonadati</taxon>
        <taxon>Pseudomonadota</taxon>
        <taxon>Betaproteobacteria</taxon>
        <taxon>Burkholderiales</taxon>
        <taxon>Burkholderiaceae</taxon>
        <taxon>Paraburkholderia</taxon>
    </lineage>
</organism>
<reference evidence="4" key="1">
    <citation type="submission" date="2016-10" db="EMBL/GenBank/DDBJ databases">
        <authorList>
            <person name="Varghese N."/>
            <person name="Submissions S."/>
        </authorList>
    </citation>
    <scope>NUCLEOTIDE SEQUENCE [LARGE SCALE GENOMIC DNA]</scope>
    <source>
        <strain evidence="4">GAS106B</strain>
    </source>
</reference>
<protein>
    <submittedName>
        <fullName evidence="3">Amino acid ABC transporter substrate-binding protein, PAAT family</fullName>
    </submittedName>
</protein>